<evidence type="ECO:0000256" key="4">
    <source>
        <dbReference type="ARBA" id="ARBA00023004"/>
    </source>
</evidence>
<dbReference type="Pfam" id="PF01257">
    <property type="entry name" value="2Fe-2S_thioredx"/>
    <property type="match status" value="1"/>
</dbReference>
<dbReference type="STRING" id="690879.TSACC_21963"/>
<dbReference type="PROSITE" id="PS01099">
    <property type="entry name" value="COMPLEX1_24K"/>
    <property type="match status" value="1"/>
</dbReference>
<evidence type="ECO:0000256" key="6">
    <source>
        <dbReference type="ARBA" id="ARBA00034078"/>
    </source>
</evidence>
<dbReference type="Proteomes" id="UP000076023">
    <property type="component" value="Unassembled WGS sequence"/>
</dbReference>
<dbReference type="CDD" id="cd03064">
    <property type="entry name" value="TRX_Fd_NuoE"/>
    <property type="match status" value="1"/>
</dbReference>
<keyword evidence="2 7" id="KW-0001">2Fe-2S</keyword>
<gene>
    <name evidence="8" type="ORF">TSACC_21963</name>
</gene>
<dbReference type="RefSeq" id="WP_084400368.1">
    <property type="nucleotide sequence ID" value="NZ_BDCO01000002.1"/>
</dbReference>
<dbReference type="InterPro" id="IPR041921">
    <property type="entry name" value="NuoE_N"/>
</dbReference>
<dbReference type="PANTHER" id="PTHR10371:SF3">
    <property type="entry name" value="NADH DEHYDROGENASE [UBIQUINONE] FLAVOPROTEIN 2, MITOCHONDRIAL"/>
    <property type="match status" value="1"/>
</dbReference>
<keyword evidence="4 7" id="KW-0408">Iron</keyword>
<comment type="cofactor">
    <cofactor evidence="6">
        <name>[2Fe-2S] cluster</name>
        <dbReference type="ChEBI" id="CHEBI:190135"/>
    </cofactor>
</comment>
<dbReference type="Gene3D" id="3.40.30.10">
    <property type="entry name" value="Glutaredoxin"/>
    <property type="match status" value="1"/>
</dbReference>
<protein>
    <submittedName>
        <fullName evidence="8">NADH-quinone oxidoreductase subunit E</fullName>
    </submittedName>
</protein>
<dbReference type="AlphaFoldDB" id="A0A146GAE0"/>
<keyword evidence="3 7" id="KW-0479">Metal-binding</keyword>
<dbReference type="EMBL" id="BDCO01000002">
    <property type="protein sequence ID" value="GAT33546.1"/>
    <property type="molecule type" value="Genomic_DNA"/>
</dbReference>
<keyword evidence="5 7" id="KW-0411">Iron-sulfur</keyword>
<evidence type="ECO:0000313" key="9">
    <source>
        <dbReference type="Proteomes" id="UP000076023"/>
    </source>
</evidence>
<comment type="similarity">
    <text evidence="1">Belongs to the complex I 24 kDa subunit family.</text>
</comment>
<evidence type="ECO:0000313" key="8">
    <source>
        <dbReference type="EMBL" id="GAT33546.1"/>
    </source>
</evidence>
<dbReference type="InParanoid" id="A0A146GAE0"/>
<evidence type="ECO:0000256" key="1">
    <source>
        <dbReference type="ARBA" id="ARBA00010643"/>
    </source>
</evidence>
<dbReference type="InterPro" id="IPR036249">
    <property type="entry name" value="Thioredoxin-like_sf"/>
</dbReference>
<comment type="cofactor">
    <cofactor evidence="7">
        <name>[2Fe-2S] cluster</name>
        <dbReference type="ChEBI" id="CHEBI:190135"/>
    </cofactor>
    <text evidence="7">Binds 1 [2Fe-2S] cluster.</text>
</comment>
<dbReference type="FunCoup" id="A0A146GAE0">
    <property type="interactions" value="433"/>
</dbReference>
<feature type="binding site" evidence="7">
    <location>
        <position position="98"/>
    </location>
    <ligand>
        <name>[2Fe-2S] cluster</name>
        <dbReference type="ChEBI" id="CHEBI:190135"/>
    </ligand>
</feature>
<organism evidence="8 9">
    <name type="scientific">Terrimicrobium sacchariphilum</name>
    <dbReference type="NCBI Taxonomy" id="690879"/>
    <lineage>
        <taxon>Bacteria</taxon>
        <taxon>Pseudomonadati</taxon>
        <taxon>Verrucomicrobiota</taxon>
        <taxon>Terrimicrobiia</taxon>
        <taxon>Terrimicrobiales</taxon>
        <taxon>Terrimicrobiaceae</taxon>
        <taxon>Terrimicrobium</taxon>
    </lineage>
</organism>
<dbReference type="PIRSF" id="PIRSF000216">
    <property type="entry name" value="NADH_DH_24kDa"/>
    <property type="match status" value="1"/>
</dbReference>
<evidence type="ECO:0000256" key="2">
    <source>
        <dbReference type="ARBA" id="ARBA00022714"/>
    </source>
</evidence>
<evidence type="ECO:0000256" key="7">
    <source>
        <dbReference type="PIRSR" id="PIRSR000216-1"/>
    </source>
</evidence>
<name>A0A146GAE0_TERSA</name>
<dbReference type="OrthoDB" id="9807941at2"/>
<proteinExistence type="inferred from homology"/>
<dbReference type="SUPFAM" id="SSF52833">
    <property type="entry name" value="Thioredoxin-like"/>
    <property type="match status" value="1"/>
</dbReference>
<dbReference type="Gene3D" id="1.10.10.1590">
    <property type="entry name" value="NADH-quinone oxidoreductase subunit E"/>
    <property type="match status" value="1"/>
</dbReference>
<dbReference type="GO" id="GO:0003954">
    <property type="term" value="F:NADH dehydrogenase activity"/>
    <property type="evidence" value="ECO:0007669"/>
    <property type="project" value="TreeGrafter"/>
</dbReference>
<evidence type="ECO:0000256" key="5">
    <source>
        <dbReference type="ARBA" id="ARBA00023014"/>
    </source>
</evidence>
<keyword evidence="9" id="KW-1185">Reference proteome</keyword>
<dbReference type="PANTHER" id="PTHR10371">
    <property type="entry name" value="NADH DEHYDROGENASE UBIQUINONE FLAVOPROTEIN 2, MITOCHONDRIAL"/>
    <property type="match status" value="1"/>
</dbReference>
<sequence length="182" mass="20034">MTETPADAAATTERQADKVTPQFEAEIDEIVTHYPVSKRSASLPLLHYWQNHFGFVDDSGIEWIAAKLGLQPINIYELVTFYPWFRREAAGKTIIRVCRTLACAMAGGYEVRDQFCKATGIDPHHHHHGFGIAPPTSADGKFSVEFVECLASCGSAPVALINDTLHENISPEAVPGIVEKLK</sequence>
<dbReference type="GO" id="GO:0046872">
    <property type="term" value="F:metal ion binding"/>
    <property type="evidence" value="ECO:0007669"/>
    <property type="project" value="UniProtKB-KW"/>
</dbReference>
<feature type="binding site" evidence="7">
    <location>
        <position position="153"/>
    </location>
    <ligand>
        <name>[2Fe-2S] cluster</name>
        <dbReference type="ChEBI" id="CHEBI:190135"/>
    </ligand>
</feature>
<feature type="binding site" evidence="7">
    <location>
        <position position="103"/>
    </location>
    <ligand>
        <name>[2Fe-2S] cluster</name>
        <dbReference type="ChEBI" id="CHEBI:190135"/>
    </ligand>
</feature>
<dbReference type="InterPro" id="IPR002023">
    <property type="entry name" value="NuoE-like"/>
</dbReference>
<feature type="binding site" evidence="7">
    <location>
        <position position="149"/>
    </location>
    <ligand>
        <name>[2Fe-2S] cluster</name>
        <dbReference type="ChEBI" id="CHEBI:190135"/>
    </ligand>
</feature>
<reference evidence="9" key="1">
    <citation type="journal article" date="2017" name="Genome Announc.">
        <title>Draft Genome Sequence of Terrimicrobium sacchariphilum NM-5T, a Facultative Anaerobic Soil Bacterium of the Class Spartobacteria.</title>
        <authorList>
            <person name="Qiu Y.L."/>
            <person name="Tourlousse D.M."/>
            <person name="Matsuura N."/>
            <person name="Ohashi A."/>
            <person name="Sekiguchi Y."/>
        </authorList>
    </citation>
    <scope>NUCLEOTIDE SEQUENCE [LARGE SCALE GENOMIC DNA]</scope>
    <source>
        <strain evidence="9">NM-5</strain>
    </source>
</reference>
<dbReference type="GO" id="GO:0051537">
    <property type="term" value="F:2 iron, 2 sulfur cluster binding"/>
    <property type="evidence" value="ECO:0007669"/>
    <property type="project" value="UniProtKB-KW"/>
</dbReference>
<accession>A0A146GAE0</accession>
<dbReference type="FunFam" id="1.10.10.1590:FF:000001">
    <property type="entry name" value="NADH-quinone oxidoreductase subunit E"/>
    <property type="match status" value="1"/>
</dbReference>
<dbReference type="InterPro" id="IPR042128">
    <property type="entry name" value="NuoE_dom"/>
</dbReference>
<evidence type="ECO:0000256" key="3">
    <source>
        <dbReference type="ARBA" id="ARBA00022723"/>
    </source>
</evidence>
<comment type="caution">
    <text evidence="8">The sequence shown here is derived from an EMBL/GenBank/DDBJ whole genome shotgun (WGS) entry which is preliminary data.</text>
</comment>